<evidence type="ECO:0000313" key="2">
    <source>
        <dbReference type="EMBL" id="KAK0990593.1"/>
    </source>
</evidence>
<dbReference type="Proteomes" id="UP001175353">
    <property type="component" value="Unassembled WGS sequence"/>
</dbReference>
<protein>
    <submittedName>
        <fullName evidence="2">Uncharacterized protein</fullName>
    </submittedName>
</protein>
<dbReference type="AlphaFoldDB" id="A0AAN6KMH3"/>
<dbReference type="EMBL" id="JAUJLE010000070">
    <property type="protein sequence ID" value="KAK0990593.1"/>
    <property type="molecule type" value="Genomic_DNA"/>
</dbReference>
<reference evidence="2" key="1">
    <citation type="submission" date="2023-06" db="EMBL/GenBank/DDBJ databases">
        <title>Black Yeasts Isolated from many extreme environments.</title>
        <authorList>
            <person name="Coleine C."/>
            <person name="Stajich J.E."/>
            <person name="Selbmann L."/>
        </authorList>
    </citation>
    <scope>NUCLEOTIDE SEQUENCE</scope>
    <source>
        <strain evidence="2">CCFEE 5200</strain>
    </source>
</reference>
<evidence type="ECO:0000256" key="1">
    <source>
        <dbReference type="SAM" id="MobiDB-lite"/>
    </source>
</evidence>
<organism evidence="2 3">
    <name type="scientific">Friedmanniomyces endolithicus</name>
    <dbReference type="NCBI Taxonomy" id="329885"/>
    <lineage>
        <taxon>Eukaryota</taxon>
        <taxon>Fungi</taxon>
        <taxon>Dikarya</taxon>
        <taxon>Ascomycota</taxon>
        <taxon>Pezizomycotina</taxon>
        <taxon>Dothideomycetes</taxon>
        <taxon>Dothideomycetidae</taxon>
        <taxon>Mycosphaerellales</taxon>
        <taxon>Teratosphaeriaceae</taxon>
        <taxon>Friedmanniomyces</taxon>
    </lineage>
</organism>
<proteinExistence type="predicted"/>
<accession>A0AAN6KMH3</accession>
<comment type="caution">
    <text evidence="2">The sequence shown here is derived from an EMBL/GenBank/DDBJ whole genome shotgun (WGS) entry which is preliminary data.</text>
</comment>
<feature type="region of interest" description="Disordered" evidence="1">
    <location>
        <begin position="123"/>
        <end position="182"/>
    </location>
</feature>
<sequence>MASGGEENLANWDFKNLRRAVDALEIEFTNLKRPGWGASQTRRSTENFDKARVKVQKELNKINDSALSPDNQPGQDGFSPAAVMSMRKLHSAMKTYLHAPTAEKEAVMSADVTALVRVLSPNHPFLKGKGPVAADHEQTVGDEQPEETEQPNDAEEAPELAKEAANSDRRGHMNSAAELRGF</sequence>
<evidence type="ECO:0000313" key="3">
    <source>
        <dbReference type="Proteomes" id="UP001175353"/>
    </source>
</evidence>
<gene>
    <name evidence="2" type="ORF">LTR91_008906</name>
</gene>
<name>A0AAN6KMH3_9PEZI</name>
<keyword evidence="3" id="KW-1185">Reference proteome</keyword>
<feature type="compositionally biased region" description="Acidic residues" evidence="1">
    <location>
        <begin position="143"/>
        <end position="158"/>
    </location>
</feature>
<feature type="compositionally biased region" description="Basic and acidic residues" evidence="1">
    <location>
        <begin position="159"/>
        <end position="171"/>
    </location>
</feature>